<protein>
    <submittedName>
        <fullName evidence="2">Uncharacterized protein</fullName>
    </submittedName>
</protein>
<name>A0ABP5XCE7_9ACTN</name>
<proteinExistence type="predicted"/>
<dbReference type="Proteomes" id="UP001501638">
    <property type="component" value="Unassembled WGS sequence"/>
</dbReference>
<reference evidence="3" key="1">
    <citation type="journal article" date="2019" name="Int. J. Syst. Evol. Microbiol.">
        <title>The Global Catalogue of Microorganisms (GCM) 10K type strain sequencing project: providing services to taxonomists for standard genome sequencing and annotation.</title>
        <authorList>
            <consortium name="The Broad Institute Genomics Platform"/>
            <consortium name="The Broad Institute Genome Sequencing Center for Infectious Disease"/>
            <person name="Wu L."/>
            <person name="Ma J."/>
        </authorList>
    </citation>
    <scope>NUCLEOTIDE SEQUENCE [LARGE SCALE GENOMIC DNA]</scope>
    <source>
        <strain evidence="3">JCM 6305</strain>
    </source>
</reference>
<accession>A0ABP5XCE7</accession>
<gene>
    <name evidence="2" type="ORF">GCM10010405_35610</name>
</gene>
<evidence type="ECO:0000313" key="2">
    <source>
        <dbReference type="EMBL" id="GAA2449084.1"/>
    </source>
</evidence>
<sequence>MNGTGSSAGVAAGSRPPEAPGDGTPLVPADAVRPATTIVGGERFGDGRIARAAWHTFLMNR</sequence>
<dbReference type="EMBL" id="BAAASZ010000026">
    <property type="protein sequence ID" value="GAA2449084.1"/>
    <property type="molecule type" value="Genomic_DNA"/>
</dbReference>
<comment type="caution">
    <text evidence="2">The sequence shown here is derived from an EMBL/GenBank/DDBJ whole genome shotgun (WGS) entry which is preliminary data.</text>
</comment>
<feature type="compositionally biased region" description="Low complexity" evidence="1">
    <location>
        <begin position="1"/>
        <end position="14"/>
    </location>
</feature>
<feature type="region of interest" description="Disordered" evidence="1">
    <location>
        <begin position="1"/>
        <end position="31"/>
    </location>
</feature>
<evidence type="ECO:0000313" key="3">
    <source>
        <dbReference type="Proteomes" id="UP001501638"/>
    </source>
</evidence>
<keyword evidence="3" id="KW-1185">Reference proteome</keyword>
<evidence type="ECO:0000256" key="1">
    <source>
        <dbReference type="SAM" id="MobiDB-lite"/>
    </source>
</evidence>
<organism evidence="2 3">
    <name type="scientific">Streptomyces macrosporus</name>
    <dbReference type="NCBI Taxonomy" id="44032"/>
    <lineage>
        <taxon>Bacteria</taxon>
        <taxon>Bacillati</taxon>
        <taxon>Actinomycetota</taxon>
        <taxon>Actinomycetes</taxon>
        <taxon>Kitasatosporales</taxon>
        <taxon>Streptomycetaceae</taxon>
        <taxon>Streptomyces</taxon>
    </lineage>
</organism>